<feature type="compositionally biased region" description="Acidic residues" evidence="10">
    <location>
        <begin position="101"/>
        <end position="114"/>
    </location>
</feature>
<dbReference type="Pfam" id="PF02699">
    <property type="entry name" value="YajC"/>
    <property type="match status" value="1"/>
</dbReference>
<keyword evidence="5 11" id="KW-0812">Transmembrane</keyword>
<sequence length="114" mass="12890">MPEQGSQFSGIIMMVVLFGLMYFMMIRPQKKKDKQIKEMRNSLTLGDEVITIGGIHGKIVKVNDEVVTLEMSHAKQRIEFSKWAIGSVDKKGKEKAAEVKDVEEETSADEDKDN</sequence>
<keyword evidence="8" id="KW-0811">Translocation</keyword>
<reference evidence="12" key="1">
    <citation type="submission" date="2020-07" db="EMBL/GenBank/DDBJ databases">
        <title>Genomic analysis of a strain of Sedimentibacter Hydroxybenzoicus DSM7310.</title>
        <authorList>
            <person name="Ma S."/>
        </authorList>
    </citation>
    <scope>NUCLEOTIDE SEQUENCE</scope>
    <source>
        <strain evidence="12">DSM 7310</strain>
    </source>
</reference>
<dbReference type="GO" id="GO:0005886">
    <property type="term" value="C:plasma membrane"/>
    <property type="evidence" value="ECO:0007669"/>
    <property type="project" value="UniProtKB-SubCell"/>
</dbReference>
<evidence type="ECO:0000256" key="10">
    <source>
        <dbReference type="SAM" id="MobiDB-lite"/>
    </source>
</evidence>
<evidence type="ECO:0000256" key="9">
    <source>
        <dbReference type="ARBA" id="ARBA00023136"/>
    </source>
</evidence>
<feature type="transmembrane region" description="Helical" evidence="11">
    <location>
        <begin position="6"/>
        <end position="25"/>
    </location>
</feature>
<name>A0A974GXY3_SEDHY</name>
<evidence type="ECO:0000256" key="6">
    <source>
        <dbReference type="ARBA" id="ARBA00022927"/>
    </source>
</evidence>
<evidence type="ECO:0000256" key="2">
    <source>
        <dbReference type="ARBA" id="ARBA00006742"/>
    </source>
</evidence>
<keyword evidence="4" id="KW-1003">Cell membrane</keyword>
<dbReference type="PANTHER" id="PTHR33909:SF1">
    <property type="entry name" value="SEC TRANSLOCON ACCESSORY COMPLEX SUBUNIT YAJC"/>
    <property type="match status" value="1"/>
</dbReference>
<comment type="subcellular location">
    <subcellularLocation>
        <location evidence="1">Cell membrane</location>
        <topology evidence="1">Single-pass membrane protein</topology>
    </subcellularLocation>
</comment>
<proteinExistence type="inferred from homology"/>
<keyword evidence="6" id="KW-0653">Protein transport</keyword>
<feature type="region of interest" description="Disordered" evidence="10">
    <location>
        <begin position="89"/>
        <end position="114"/>
    </location>
</feature>
<dbReference type="PANTHER" id="PTHR33909">
    <property type="entry name" value="SEC TRANSLOCON ACCESSORY COMPLEX SUBUNIT YAJC"/>
    <property type="match status" value="1"/>
</dbReference>
<evidence type="ECO:0000256" key="3">
    <source>
        <dbReference type="ARBA" id="ARBA00022448"/>
    </source>
</evidence>
<protein>
    <submittedName>
        <fullName evidence="12">Preprotein translocase subunit YajC</fullName>
    </submittedName>
</protein>
<evidence type="ECO:0000256" key="4">
    <source>
        <dbReference type="ARBA" id="ARBA00022475"/>
    </source>
</evidence>
<evidence type="ECO:0000256" key="7">
    <source>
        <dbReference type="ARBA" id="ARBA00022989"/>
    </source>
</evidence>
<dbReference type="PRINTS" id="PR01853">
    <property type="entry name" value="YAJCTRNLCASE"/>
</dbReference>
<keyword evidence="7 11" id="KW-1133">Transmembrane helix</keyword>
<dbReference type="NCBIfam" id="TIGR00739">
    <property type="entry name" value="yajC"/>
    <property type="match status" value="1"/>
</dbReference>
<evidence type="ECO:0000256" key="8">
    <source>
        <dbReference type="ARBA" id="ARBA00023010"/>
    </source>
</evidence>
<organism evidence="12 13">
    <name type="scientific">Sedimentibacter hydroxybenzoicus DSM 7310</name>
    <dbReference type="NCBI Taxonomy" id="1123245"/>
    <lineage>
        <taxon>Bacteria</taxon>
        <taxon>Bacillati</taxon>
        <taxon>Bacillota</taxon>
        <taxon>Tissierellia</taxon>
        <taxon>Sedimentibacter</taxon>
    </lineage>
</organism>
<dbReference type="RefSeq" id="WP_179239355.1">
    <property type="nucleotide sequence ID" value="NZ_JACBNQ010000025.1"/>
</dbReference>
<evidence type="ECO:0000256" key="11">
    <source>
        <dbReference type="SAM" id="Phobius"/>
    </source>
</evidence>
<dbReference type="AlphaFoldDB" id="A0A974GXY3"/>
<accession>A0A974GXY3</accession>
<evidence type="ECO:0000313" key="13">
    <source>
        <dbReference type="Proteomes" id="UP000611629"/>
    </source>
</evidence>
<evidence type="ECO:0000313" key="12">
    <source>
        <dbReference type="EMBL" id="NYB75636.1"/>
    </source>
</evidence>
<feature type="compositionally biased region" description="Basic and acidic residues" evidence="10">
    <location>
        <begin position="89"/>
        <end position="100"/>
    </location>
</feature>
<dbReference type="InterPro" id="IPR003849">
    <property type="entry name" value="Preprotein_translocase_YajC"/>
</dbReference>
<dbReference type="Proteomes" id="UP000611629">
    <property type="component" value="Unassembled WGS sequence"/>
</dbReference>
<dbReference type="EMBL" id="JACBNQ010000025">
    <property type="protein sequence ID" value="NYB75636.1"/>
    <property type="molecule type" value="Genomic_DNA"/>
</dbReference>
<comment type="similarity">
    <text evidence="2">Belongs to the YajC family.</text>
</comment>
<dbReference type="GO" id="GO:0015031">
    <property type="term" value="P:protein transport"/>
    <property type="evidence" value="ECO:0007669"/>
    <property type="project" value="UniProtKB-KW"/>
</dbReference>
<comment type="caution">
    <text evidence="12">The sequence shown here is derived from an EMBL/GenBank/DDBJ whole genome shotgun (WGS) entry which is preliminary data.</text>
</comment>
<keyword evidence="13" id="KW-1185">Reference proteome</keyword>
<dbReference type="SMART" id="SM01323">
    <property type="entry name" value="YajC"/>
    <property type="match status" value="1"/>
</dbReference>
<keyword evidence="9 11" id="KW-0472">Membrane</keyword>
<evidence type="ECO:0000256" key="5">
    <source>
        <dbReference type="ARBA" id="ARBA00022692"/>
    </source>
</evidence>
<gene>
    <name evidence="12" type="primary">yajC</name>
    <name evidence="12" type="ORF">HZF24_15925</name>
</gene>
<keyword evidence="3" id="KW-0813">Transport</keyword>
<evidence type="ECO:0000256" key="1">
    <source>
        <dbReference type="ARBA" id="ARBA00004162"/>
    </source>
</evidence>